<accession>A0A820EIX7</accession>
<evidence type="ECO:0000313" key="1">
    <source>
        <dbReference type="EMBL" id="CAF2250972.1"/>
    </source>
</evidence>
<dbReference type="EMBL" id="CAJNRF010018211">
    <property type="protein sequence ID" value="CAF2250972.1"/>
    <property type="molecule type" value="Genomic_DNA"/>
</dbReference>
<gene>
    <name evidence="2" type="ORF">OVN521_LOCUS28942</name>
    <name evidence="1" type="ORF">WKI299_LOCUS37038</name>
</gene>
<comment type="caution">
    <text evidence="2">The sequence shown here is derived from an EMBL/GenBank/DDBJ whole genome shotgun (WGS) entry which is preliminary data.</text>
</comment>
<protein>
    <submittedName>
        <fullName evidence="2">Uncharacterized protein</fullName>
    </submittedName>
</protein>
<evidence type="ECO:0000313" key="3">
    <source>
        <dbReference type="Proteomes" id="UP000663866"/>
    </source>
</evidence>
<name>A0A820EIX7_9BILA</name>
<feature type="non-terminal residue" evidence="2">
    <location>
        <position position="592"/>
    </location>
</feature>
<dbReference type="Proteomes" id="UP000663856">
    <property type="component" value="Unassembled WGS sequence"/>
</dbReference>
<reference evidence="2" key="1">
    <citation type="submission" date="2021-02" db="EMBL/GenBank/DDBJ databases">
        <authorList>
            <person name="Nowell W R."/>
        </authorList>
    </citation>
    <scope>NUCLEOTIDE SEQUENCE</scope>
</reference>
<proteinExistence type="predicted"/>
<dbReference type="EMBL" id="CAJOBG010008683">
    <property type="protein sequence ID" value="CAF4249492.1"/>
    <property type="molecule type" value="Genomic_DNA"/>
</dbReference>
<sequence length="592" mass="69435">MTLRTIVSGGSYASAHLYEVVLSKLGGEGNLRNEKEFFFNIEEKGFFSLPWTLGKTVFYHLLKKYFDADEAQLLYAKIICEFEFKLLIKLETSDFINRLQYQFLLHEICNKVAYDAANCLGKEKKIVVKYIVNIQESINDDNQSLNKEKRKEKSVKNLTFLHKNFETVIPKNLKGLQFIKEHIISNSDSPSSNALRKQFSGDAYDIEKYSKNVLVVELNRILDEITQYYGFNRVIQILQLIENFVFSIVQHNGFRILSNHEISNVELCRILIRIANLYYNCSAIISSELYHDENLSYEPIYYTKLILILFSLYAMVDDLVRKDQVIGSSLKNYTLNTDLQKISLKSIIPHLALPTRKWFDLLKNIEQYFKLFTTNVEESKAKGHCLFHYSSLSIDNNSDENNIDVMYVLNLLKNNFPDNYTTFQETLKGIKVDQLKNKWEELLFRDKYLPELLRYLRDISYLSQLSLCGLPLQAIQKMKYSSSNDTKMYSRFKCNFDKSLAISGLGIQMDSSSDRRRFFDFILPKDQKKYQRLITFNFDKNQTSNITENEIIGIQNEKPENLTKPQYYHLCSIQLYDELRFTLMYIALKNDE</sequence>
<organism evidence="2 3">
    <name type="scientific">Rotaria magnacalcarata</name>
    <dbReference type="NCBI Taxonomy" id="392030"/>
    <lineage>
        <taxon>Eukaryota</taxon>
        <taxon>Metazoa</taxon>
        <taxon>Spiralia</taxon>
        <taxon>Gnathifera</taxon>
        <taxon>Rotifera</taxon>
        <taxon>Eurotatoria</taxon>
        <taxon>Bdelloidea</taxon>
        <taxon>Philodinida</taxon>
        <taxon>Philodinidae</taxon>
        <taxon>Rotaria</taxon>
    </lineage>
</organism>
<keyword evidence="3" id="KW-1185">Reference proteome</keyword>
<dbReference type="AlphaFoldDB" id="A0A820EIX7"/>
<dbReference type="Proteomes" id="UP000663866">
    <property type="component" value="Unassembled WGS sequence"/>
</dbReference>
<evidence type="ECO:0000313" key="2">
    <source>
        <dbReference type="EMBL" id="CAF4249492.1"/>
    </source>
</evidence>